<dbReference type="AlphaFoldDB" id="A0A4Z0C1W6"/>
<evidence type="ECO:0000256" key="1">
    <source>
        <dbReference type="SAM" id="Phobius"/>
    </source>
</evidence>
<dbReference type="Proteomes" id="UP000298180">
    <property type="component" value="Unassembled WGS sequence"/>
</dbReference>
<comment type="caution">
    <text evidence="2">The sequence shown here is derived from an EMBL/GenBank/DDBJ whole genome shotgun (WGS) entry which is preliminary data.</text>
</comment>
<protein>
    <recommendedName>
        <fullName evidence="4">STAS/SEC14 domain-containing protein</fullName>
    </recommendedName>
</protein>
<reference evidence="2 3" key="1">
    <citation type="submission" date="2019-03" db="EMBL/GenBank/DDBJ databases">
        <title>Ramlibacter henchirensis DSM 14656, whole genome shotgun sequence.</title>
        <authorList>
            <person name="Zhang X."/>
            <person name="Feng G."/>
            <person name="Zhu H."/>
        </authorList>
    </citation>
    <scope>NUCLEOTIDE SEQUENCE [LARGE SCALE GENOMIC DNA]</scope>
    <source>
        <strain evidence="2 3">DSM 14656</strain>
    </source>
</reference>
<dbReference type="EMBL" id="SMLM01000001">
    <property type="protein sequence ID" value="TFZ05503.1"/>
    <property type="molecule type" value="Genomic_DNA"/>
</dbReference>
<evidence type="ECO:0000313" key="2">
    <source>
        <dbReference type="EMBL" id="TFZ05503.1"/>
    </source>
</evidence>
<evidence type="ECO:0008006" key="4">
    <source>
        <dbReference type="Google" id="ProtNLM"/>
    </source>
</evidence>
<keyword evidence="1" id="KW-0812">Transmembrane</keyword>
<proteinExistence type="predicted"/>
<sequence length="117" mass="12483">MFTVSVEYGPSMVLIACSGPATATEICSALWFGGEIARRAKRPQFLFDLLAVDFEGTDGDREEIGLVAASLLGRVDRVAVVLSAAQNTGVGERFARESGLKLCNFESLAPAIDWLTA</sequence>
<keyword evidence="1" id="KW-1133">Transmembrane helix</keyword>
<accession>A0A4Z0C1W6</accession>
<feature type="transmembrane region" description="Helical" evidence="1">
    <location>
        <begin position="12"/>
        <end position="32"/>
    </location>
</feature>
<keyword evidence="1" id="KW-0472">Membrane</keyword>
<keyword evidence="3" id="KW-1185">Reference proteome</keyword>
<name>A0A4Z0C1W6_9BURK</name>
<organism evidence="2 3">
    <name type="scientific">Ramlibacter henchirensis</name>
    <dbReference type="NCBI Taxonomy" id="204072"/>
    <lineage>
        <taxon>Bacteria</taxon>
        <taxon>Pseudomonadati</taxon>
        <taxon>Pseudomonadota</taxon>
        <taxon>Betaproteobacteria</taxon>
        <taxon>Burkholderiales</taxon>
        <taxon>Comamonadaceae</taxon>
        <taxon>Ramlibacter</taxon>
    </lineage>
</organism>
<gene>
    <name evidence="2" type="ORF">EZ313_02190</name>
</gene>
<evidence type="ECO:0000313" key="3">
    <source>
        <dbReference type="Proteomes" id="UP000298180"/>
    </source>
</evidence>